<gene>
    <name evidence="3" type="ORF">EJ04DRAFT_531726</name>
</gene>
<dbReference type="PANTHER" id="PTHR28190">
    <property type="entry name" value="NUCLEAR MIGRATION PROTEIN NUM1"/>
    <property type="match status" value="1"/>
</dbReference>
<feature type="compositionally biased region" description="Basic residues" evidence="1">
    <location>
        <begin position="261"/>
        <end position="270"/>
    </location>
</feature>
<feature type="compositionally biased region" description="Basic and acidic residues" evidence="1">
    <location>
        <begin position="1153"/>
        <end position="1164"/>
    </location>
</feature>
<proteinExistence type="predicted"/>
<organism evidence="3 4">
    <name type="scientific">Polyplosphaeria fusca</name>
    <dbReference type="NCBI Taxonomy" id="682080"/>
    <lineage>
        <taxon>Eukaryota</taxon>
        <taxon>Fungi</taxon>
        <taxon>Dikarya</taxon>
        <taxon>Ascomycota</taxon>
        <taxon>Pezizomycotina</taxon>
        <taxon>Dothideomycetes</taxon>
        <taxon>Pleosporomycetidae</taxon>
        <taxon>Pleosporales</taxon>
        <taxon>Tetraplosphaeriaceae</taxon>
        <taxon>Polyplosphaeria</taxon>
    </lineage>
</organism>
<protein>
    <recommendedName>
        <fullName evidence="2">Pleckstrin homology domain-containing protein</fullName>
    </recommendedName>
</protein>
<evidence type="ECO:0000256" key="1">
    <source>
        <dbReference type="SAM" id="MobiDB-lite"/>
    </source>
</evidence>
<dbReference type="GO" id="GO:0005938">
    <property type="term" value="C:cell cortex"/>
    <property type="evidence" value="ECO:0007669"/>
    <property type="project" value="InterPro"/>
</dbReference>
<feature type="compositionally biased region" description="Polar residues" evidence="1">
    <location>
        <begin position="570"/>
        <end position="590"/>
    </location>
</feature>
<feature type="region of interest" description="Disordered" evidence="1">
    <location>
        <begin position="360"/>
        <end position="505"/>
    </location>
</feature>
<feature type="region of interest" description="Disordered" evidence="1">
    <location>
        <begin position="1"/>
        <end position="68"/>
    </location>
</feature>
<feature type="compositionally biased region" description="Polar residues" evidence="1">
    <location>
        <begin position="1"/>
        <end position="10"/>
    </location>
</feature>
<feature type="compositionally biased region" description="Basic and acidic residues" evidence="1">
    <location>
        <begin position="621"/>
        <end position="638"/>
    </location>
</feature>
<feature type="region of interest" description="Disordered" evidence="1">
    <location>
        <begin position="226"/>
        <end position="278"/>
    </location>
</feature>
<dbReference type="InterPro" id="IPR024774">
    <property type="entry name" value="PH_dom-Mcp5-type"/>
</dbReference>
<feature type="compositionally biased region" description="Pro residues" evidence="1">
    <location>
        <begin position="919"/>
        <end position="939"/>
    </location>
</feature>
<feature type="compositionally biased region" description="Low complexity" evidence="1">
    <location>
        <begin position="463"/>
        <end position="474"/>
    </location>
</feature>
<dbReference type="GO" id="GO:0032065">
    <property type="term" value="P:maintenance of protein location in cell cortex"/>
    <property type="evidence" value="ECO:0007669"/>
    <property type="project" value="InterPro"/>
</dbReference>
<comment type="caution">
    <text evidence="3">The sequence shown here is derived from an EMBL/GenBank/DDBJ whole genome shotgun (WGS) entry which is preliminary data.</text>
</comment>
<dbReference type="GO" id="GO:0015631">
    <property type="term" value="F:tubulin binding"/>
    <property type="evidence" value="ECO:0007669"/>
    <property type="project" value="TreeGrafter"/>
</dbReference>
<feature type="compositionally biased region" description="Polar residues" evidence="1">
    <location>
        <begin position="729"/>
        <end position="738"/>
    </location>
</feature>
<dbReference type="InterPro" id="IPR053005">
    <property type="entry name" value="Nuclear_Pos-Cytoskel_Interact"/>
</dbReference>
<dbReference type="Pfam" id="PF12814">
    <property type="entry name" value="Mcp5_PH"/>
    <property type="match status" value="1"/>
</dbReference>
<feature type="region of interest" description="Disordered" evidence="1">
    <location>
        <begin position="1302"/>
        <end position="1350"/>
    </location>
</feature>
<dbReference type="EMBL" id="ML996104">
    <property type="protein sequence ID" value="KAF2739467.1"/>
    <property type="molecule type" value="Genomic_DNA"/>
</dbReference>
<evidence type="ECO:0000313" key="3">
    <source>
        <dbReference type="EMBL" id="KAF2739467.1"/>
    </source>
</evidence>
<feature type="compositionally biased region" description="Gly residues" evidence="1">
    <location>
        <begin position="869"/>
        <end position="880"/>
    </location>
</feature>
<dbReference type="OrthoDB" id="2149224at2759"/>
<dbReference type="Proteomes" id="UP000799444">
    <property type="component" value="Unassembled WGS sequence"/>
</dbReference>
<feature type="compositionally biased region" description="Acidic residues" evidence="1">
    <location>
        <begin position="226"/>
        <end position="238"/>
    </location>
</feature>
<feature type="compositionally biased region" description="Low complexity" evidence="1">
    <location>
        <begin position="820"/>
        <end position="839"/>
    </location>
</feature>
<dbReference type="PANTHER" id="PTHR28190:SF2">
    <property type="entry name" value="MIGRATION PROTEIN, PUTATIVE (AFU_ORTHOLOGUE AFUA_2G07730)-RELATED"/>
    <property type="match status" value="1"/>
</dbReference>
<feature type="region of interest" description="Disordered" evidence="1">
    <location>
        <begin position="521"/>
        <end position="971"/>
    </location>
</feature>
<feature type="domain" description="Pleckstrin homology" evidence="2">
    <location>
        <begin position="978"/>
        <end position="1119"/>
    </location>
</feature>
<feature type="compositionally biased region" description="Low complexity" evidence="1">
    <location>
        <begin position="544"/>
        <end position="553"/>
    </location>
</feature>
<feature type="compositionally biased region" description="Low complexity" evidence="1">
    <location>
        <begin position="956"/>
        <end position="967"/>
    </location>
</feature>
<feature type="compositionally biased region" description="Acidic residues" evidence="1">
    <location>
        <begin position="710"/>
        <end position="722"/>
    </location>
</feature>
<feature type="compositionally biased region" description="Basic and acidic residues" evidence="1">
    <location>
        <begin position="664"/>
        <end position="676"/>
    </location>
</feature>
<dbReference type="GO" id="GO:0005543">
    <property type="term" value="F:phospholipid binding"/>
    <property type="evidence" value="ECO:0007669"/>
    <property type="project" value="InterPro"/>
</dbReference>
<evidence type="ECO:0000259" key="2">
    <source>
        <dbReference type="Pfam" id="PF12814"/>
    </source>
</evidence>
<feature type="compositionally biased region" description="Basic and acidic residues" evidence="1">
    <location>
        <begin position="1338"/>
        <end position="1350"/>
    </location>
</feature>
<reference evidence="3" key="1">
    <citation type="journal article" date="2020" name="Stud. Mycol.">
        <title>101 Dothideomycetes genomes: a test case for predicting lifestyles and emergence of pathogens.</title>
        <authorList>
            <person name="Haridas S."/>
            <person name="Albert R."/>
            <person name="Binder M."/>
            <person name="Bloem J."/>
            <person name="Labutti K."/>
            <person name="Salamov A."/>
            <person name="Andreopoulos B."/>
            <person name="Baker S."/>
            <person name="Barry K."/>
            <person name="Bills G."/>
            <person name="Bluhm B."/>
            <person name="Cannon C."/>
            <person name="Castanera R."/>
            <person name="Culley D."/>
            <person name="Daum C."/>
            <person name="Ezra D."/>
            <person name="Gonzalez J."/>
            <person name="Henrissat B."/>
            <person name="Kuo A."/>
            <person name="Liang C."/>
            <person name="Lipzen A."/>
            <person name="Lutzoni F."/>
            <person name="Magnuson J."/>
            <person name="Mondo S."/>
            <person name="Nolan M."/>
            <person name="Ohm R."/>
            <person name="Pangilinan J."/>
            <person name="Park H.-J."/>
            <person name="Ramirez L."/>
            <person name="Alfaro M."/>
            <person name="Sun H."/>
            <person name="Tritt A."/>
            <person name="Yoshinaga Y."/>
            <person name="Zwiers L.-H."/>
            <person name="Turgeon B."/>
            <person name="Goodwin S."/>
            <person name="Spatafora J."/>
            <person name="Crous P."/>
            <person name="Grigoriev I."/>
        </authorList>
    </citation>
    <scope>NUCLEOTIDE SEQUENCE</scope>
    <source>
        <strain evidence="3">CBS 125425</strain>
    </source>
</reference>
<dbReference type="GO" id="GO:0005739">
    <property type="term" value="C:mitochondrion"/>
    <property type="evidence" value="ECO:0007669"/>
    <property type="project" value="TreeGrafter"/>
</dbReference>
<accession>A0A9P4V4E3</accession>
<feature type="region of interest" description="Disordered" evidence="1">
    <location>
        <begin position="1141"/>
        <end position="1228"/>
    </location>
</feature>
<sequence length="1350" mass="146742">MANDYFSNDDTFVGNHPLPTPADTPYGSVSRRTSRYGTPMTDTGSPPPFPPEPSMNSESNGNDEDMSILDPRRFTPTLHASLVSEILALRRELDSKHKFIEDLETNVHTVRNENDSLTSQLSSSTKESRAVKRQLQQLEHGTLSALEEIAGERDKIKEANADLKQRLETSQKKLRSQEEDSTRVHDMWAREKEAWDGEKRSLERRVHVSESRLKLLLDELAAQEAELEEAAPDSEGEDARDVPMGPESDAGSVRSSPVRRPSTRIARHSRNLSNGSYRSIGRGYRMSLMSGVGSEGHGRHNGLSLADELVFDEEEEDLGELELDSDDFPENEMRARRALESRQSMHQDEKAKRILGLSFENQQANKDGFPTPADAEAQPKVSGSTVRSSVTVTPHEVTLVFPPSKPQYVDTGVQPSPPPSPVRPQSSESVMLKARESTSSIAEVEANQSRKRVSQSPSGLVLQQAQPSQPAQAPCLMTSTSSQTIEQPLSPPATPKITIPVPETPISPVFKPEVVSVSTQTETVEEPAVRLSPPKRAPPPIPISVPSIAIHAPTSAPSSPKEPILPPHTKSVSTQTSSGLASSMRSTGMQTEAIRFDKRPVKLPPHLLPSAISSKPGTPEPVKDESAAGSVIRKDSHHPIPKGGERSTAVPSARQDLMSILEKSSGKSERKVEDRYPGNNDNGPLGSDKENGISRPFRTSSLFAGFDGPSSDEEDVDAEASDDEYKAPQFSTPMLSSRASKHGRVFHNPPTPVPEDKEVVSGPRRSEDSMASGRPTLSSRNSMEKPAKVGKAMRNSIGRQPSIRRSAMIQNGTAAHIRSRSPSLGSVGSSNYNYSYNYVPRPPFPVPTRSSSRKLPISKSEGSQSPTPRGGGGGGGGNGAFPGRRPYGSRQHQRKDSLRKVRSAAVMQKPAGRSRSRSPPLPLPATPVMPPSPQLPPLPTDLVTANNQPWRRGHSHQLSTTTQHTGSNSVGSIGQTGVVDAIAATMVGEWMWKYVRKRKTFGGPDSPADLAREDAAIMSGNGVRHKRWVWISPYERSVLWSSKQPTSSSALIGKSGRKLIIQSVLDVADNTPIPRNAGAQALFNRSILILTPARALKFTAISRERHYLWLTALSFLAHSSSPIPDLGPMPPAPPPVEELPNRSAGATLRKSHVRDSVRLAKDKANPGAQRFPTARGEPMPDYFSRPGFDKPVSDIAEAPSIPRGPHHGRKRSSTGPGAPPPSVPYRSFSHQHVPSIYSTGSSDVYNMPPSVPSSVYNPHSVMASSRTSEASTSTRQHFFDTMGTVRMEAFIENALGEDGSGKYSGYPAAKPRIGRRRGNSQWSSSTNEAHRAGGIYEDFSHESNDPFRGF</sequence>
<evidence type="ECO:0000313" key="4">
    <source>
        <dbReference type="Proteomes" id="UP000799444"/>
    </source>
</evidence>
<feature type="compositionally biased region" description="Polar residues" evidence="1">
    <location>
        <begin position="477"/>
        <end position="487"/>
    </location>
</feature>
<dbReference type="GO" id="GO:0000226">
    <property type="term" value="P:microtubule cytoskeleton organization"/>
    <property type="evidence" value="ECO:0007669"/>
    <property type="project" value="TreeGrafter"/>
</dbReference>
<keyword evidence="4" id="KW-1185">Reference proteome</keyword>
<name>A0A9P4V4E3_9PLEO</name>
<feature type="compositionally biased region" description="Basic and acidic residues" evidence="1">
    <location>
        <begin position="754"/>
        <end position="768"/>
    </location>
</feature>
<feature type="compositionally biased region" description="Low complexity" evidence="1">
    <location>
        <begin position="381"/>
        <end position="393"/>
    </location>
</feature>